<dbReference type="CDD" id="cd16922">
    <property type="entry name" value="HATPase_EvgS-ArcB-TorS-like"/>
    <property type="match status" value="1"/>
</dbReference>
<dbReference type="SMART" id="SM00388">
    <property type="entry name" value="HisKA"/>
    <property type="match status" value="1"/>
</dbReference>
<feature type="domain" description="Histidine kinase" evidence="10">
    <location>
        <begin position="210"/>
        <end position="471"/>
    </location>
</feature>
<gene>
    <name evidence="12" type="ORF">KDA27_18725</name>
</gene>
<dbReference type="InterPro" id="IPR029016">
    <property type="entry name" value="GAF-like_dom_sf"/>
</dbReference>
<dbReference type="Proteomes" id="UP000739538">
    <property type="component" value="Unassembled WGS sequence"/>
</dbReference>
<dbReference type="FunFam" id="1.10.287.130:FF:000002">
    <property type="entry name" value="Two-component osmosensing histidine kinase"/>
    <property type="match status" value="1"/>
</dbReference>
<dbReference type="Pfam" id="PF13185">
    <property type="entry name" value="GAF_2"/>
    <property type="match status" value="1"/>
</dbReference>
<evidence type="ECO:0000259" key="11">
    <source>
        <dbReference type="PROSITE" id="PS50110"/>
    </source>
</evidence>
<proteinExistence type="predicted"/>
<dbReference type="GO" id="GO:0005524">
    <property type="term" value="F:ATP binding"/>
    <property type="evidence" value="ECO:0007669"/>
    <property type="project" value="UniProtKB-KW"/>
</dbReference>
<dbReference type="EC" id="2.7.13.3" evidence="2"/>
<dbReference type="PANTHER" id="PTHR45339:SF6">
    <property type="entry name" value="SENSORY HISTIDINE PROTEIN KINASE"/>
    <property type="match status" value="1"/>
</dbReference>
<keyword evidence="4" id="KW-0808">Transferase</keyword>
<dbReference type="SMART" id="SM00387">
    <property type="entry name" value="HATPase_c"/>
    <property type="match status" value="1"/>
</dbReference>
<evidence type="ECO:0000256" key="4">
    <source>
        <dbReference type="ARBA" id="ARBA00022679"/>
    </source>
</evidence>
<evidence type="ECO:0000313" key="13">
    <source>
        <dbReference type="Proteomes" id="UP000739538"/>
    </source>
</evidence>
<evidence type="ECO:0000256" key="7">
    <source>
        <dbReference type="ARBA" id="ARBA00022840"/>
    </source>
</evidence>
<dbReference type="Pfam" id="PF00072">
    <property type="entry name" value="Response_reg"/>
    <property type="match status" value="1"/>
</dbReference>
<dbReference type="InterPro" id="IPR001789">
    <property type="entry name" value="Sig_transdc_resp-reg_receiver"/>
</dbReference>
<evidence type="ECO:0000256" key="6">
    <source>
        <dbReference type="ARBA" id="ARBA00022777"/>
    </source>
</evidence>
<dbReference type="EMBL" id="JAGQHS010000123">
    <property type="protein sequence ID" value="MCA9757833.1"/>
    <property type="molecule type" value="Genomic_DNA"/>
</dbReference>
<dbReference type="Gene3D" id="3.40.50.2300">
    <property type="match status" value="1"/>
</dbReference>
<accession>A0A956NHC0</accession>
<dbReference type="SUPFAM" id="SSF52172">
    <property type="entry name" value="CheY-like"/>
    <property type="match status" value="1"/>
</dbReference>
<keyword evidence="6" id="KW-0418">Kinase</keyword>
<keyword evidence="3 9" id="KW-0597">Phosphoprotein</keyword>
<dbReference type="Pfam" id="PF02518">
    <property type="entry name" value="HATPase_c"/>
    <property type="match status" value="1"/>
</dbReference>
<dbReference type="CDD" id="cd00082">
    <property type="entry name" value="HisKA"/>
    <property type="match status" value="1"/>
</dbReference>
<dbReference type="SMART" id="SM00448">
    <property type="entry name" value="REC"/>
    <property type="match status" value="1"/>
</dbReference>
<dbReference type="InterPro" id="IPR003661">
    <property type="entry name" value="HisK_dim/P_dom"/>
</dbReference>
<dbReference type="SUPFAM" id="SSF55874">
    <property type="entry name" value="ATPase domain of HSP90 chaperone/DNA topoisomerase II/histidine kinase"/>
    <property type="match status" value="1"/>
</dbReference>
<protein>
    <recommendedName>
        <fullName evidence="2">histidine kinase</fullName>
        <ecNumber evidence="2">2.7.13.3</ecNumber>
    </recommendedName>
</protein>
<dbReference type="InterPro" id="IPR003018">
    <property type="entry name" value="GAF"/>
</dbReference>
<keyword evidence="7" id="KW-0067">ATP-binding</keyword>
<dbReference type="SUPFAM" id="SSF55781">
    <property type="entry name" value="GAF domain-like"/>
    <property type="match status" value="1"/>
</dbReference>
<evidence type="ECO:0000256" key="2">
    <source>
        <dbReference type="ARBA" id="ARBA00012438"/>
    </source>
</evidence>
<dbReference type="PROSITE" id="PS50110">
    <property type="entry name" value="RESPONSE_REGULATORY"/>
    <property type="match status" value="1"/>
</dbReference>
<evidence type="ECO:0000313" key="12">
    <source>
        <dbReference type="EMBL" id="MCA9757833.1"/>
    </source>
</evidence>
<dbReference type="SUPFAM" id="SSF47384">
    <property type="entry name" value="Homodimeric domain of signal transducing histidine kinase"/>
    <property type="match status" value="1"/>
</dbReference>
<dbReference type="Gene3D" id="3.30.565.10">
    <property type="entry name" value="Histidine kinase-like ATPase, C-terminal domain"/>
    <property type="match status" value="1"/>
</dbReference>
<keyword evidence="5" id="KW-0547">Nucleotide-binding</keyword>
<dbReference type="InterPro" id="IPR004358">
    <property type="entry name" value="Sig_transdc_His_kin-like_C"/>
</dbReference>
<feature type="domain" description="Response regulatory" evidence="11">
    <location>
        <begin position="493"/>
        <end position="610"/>
    </location>
</feature>
<comment type="caution">
    <text evidence="12">The sequence shown here is derived from an EMBL/GenBank/DDBJ whole genome shotgun (WGS) entry which is preliminary data.</text>
</comment>
<feature type="modified residue" description="4-aspartylphosphate" evidence="9">
    <location>
        <position position="542"/>
    </location>
</feature>
<dbReference type="AlphaFoldDB" id="A0A956NHC0"/>
<evidence type="ECO:0000256" key="9">
    <source>
        <dbReference type="PROSITE-ProRule" id="PRU00169"/>
    </source>
</evidence>
<evidence type="ECO:0000256" key="8">
    <source>
        <dbReference type="ARBA" id="ARBA00023012"/>
    </source>
</evidence>
<reference evidence="12" key="2">
    <citation type="journal article" date="2021" name="Microbiome">
        <title>Successional dynamics and alternative stable states in a saline activated sludge microbial community over 9 years.</title>
        <authorList>
            <person name="Wang Y."/>
            <person name="Ye J."/>
            <person name="Ju F."/>
            <person name="Liu L."/>
            <person name="Boyd J.A."/>
            <person name="Deng Y."/>
            <person name="Parks D.H."/>
            <person name="Jiang X."/>
            <person name="Yin X."/>
            <person name="Woodcroft B.J."/>
            <person name="Tyson G.W."/>
            <person name="Hugenholtz P."/>
            <person name="Polz M.F."/>
            <person name="Zhang T."/>
        </authorList>
    </citation>
    <scope>NUCLEOTIDE SEQUENCE</scope>
    <source>
        <strain evidence="12">HKST-UBA02</strain>
    </source>
</reference>
<dbReference type="Pfam" id="PF00512">
    <property type="entry name" value="HisKA"/>
    <property type="match status" value="1"/>
</dbReference>
<sequence length="618" mass="66344">MTTTRLFPVRPAVAADSDAAIRQLEVQNHVLELLVYGEELSVVLETLVRGVESIQPDMLGSVFLFDPERKSLVDSVAPSLPAKYNEALAVVPIGEGVGSCGTAAFRRERVVVSDIATDPLWAEFTQLALPHGLRACWSQPMLGRDGNLLGTFAMYYRSVRSPVPEELVLIESAARLASVAIERRVADAALAEARDEALEAARVKSAFLANMSHEIRTPMSGVMGMADLLLQTELDAEQRDFVETIATSAQSLLRILNDVLDLSKVEAGRVELEHVGFDLRQLAVDAVALLESEARRKGLHIGALIDESVPDTVVGDPVRLRQVLVNLLGNAIKFTSEGNVELRIAHLDGVPDGPGNGPGSHVSALAAAGASARADALAQAGSADRADAELPSRVRIGFEIEDTGIGIAEETRGRLFQPFVQADGSITRRYGGTGLGLSISHSLIGLMGGVLDVKSRPGRGSIFHFVVDLALDHRMLKARKKPPLDVSALNGRRILVADDHPVNARVAEAILSRVGCDVDVVDNGVVALEYAARTEYDVILMDLQMPEMDGITATRQIRTLPGTNRETLILAVSASVLGPEQEAADQAGVDGWISKPFHRDELLAELIRRLTQQVAASD</sequence>
<dbReference type="PROSITE" id="PS50109">
    <property type="entry name" value="HIS_KIN"/>
    <property type="match status" value="1"/>
</dbReference>
<name>A0A956NHC0_UNCEI</name>
<reference evidence="12" key="1">
    <citation type="submission" date="2020-04" db="EMBL/GenBank/DDBJ databases">
        <authorList>
            <person name="Zhang T."/>
        </authorList>
    </citation>
    <scope>NUCLEOTIDE SEQUENCE</scope>
    <source>
        <strain evidence="12">HKST-UBA02</strain>
    </source>
</reference>
<dbReference type="GO" id="GO:0000155">
    <property type="term" value="F:phosphorelay sensor kinase activity"/>
    <property type="evidence" value="ECO:0007669"/>
    <property type="project" value="InterPro"/>
</dbReference>
<dbReference type="SMART" id="SM00065">
    <property type="entry name" value="GAF"/>
    <property type="match status" value="1"/>
</dbReference>
<dbReference type="InterPro" id="IPR036890">
    <property type="entry name" value="HATPase_C_sf"/>
</dbReference>
<dbReference type="InterPro" id="IPR036097">
    <property type="entry name" value="HisK_dim/P_sf"/>
</dbReference>
<evidence type="ECO:0000256" key="1">
    <source>
        <dbReference type="ARBA" id="ARBA00000085"/>
    </source>
</evidence>
<comment type="catalytic activity">
    <reaction evidence="1">
        <text>ATP + protein L-histidine = ADP + protein N-phospho-L-histidine.</text>
        <dbReference type="EC" id="2.7.13.3"/>
    </reaction>
</comment>
<dbReference type="InterPro" id="IPR003594">
    <property type="entry name" value="HATPase_dom"/>
</dbReference>
<keyword evidence="8" id="KW-0902">Two-component regulatory system</keyword>
<dbReference type="InterPro" id="IPR011006">
    <property type="entry name" value="CheY-like_superfamily"/>
</dbReference>
<evidence type="ECO:0000256" key="5">
    <source>
        <dbReference type="ARBA" id="ARBA00022741"/>
    </source>
</evidence>
<dbReference type="PRINTS" id="PR00344">
    <property type="entry name" value="BCTRLSENSOR"/>
</dbReference>
<dbReference type="CDD" id="cd17546">
    <property type="entry name" value="REC_hyHK_CKI1_RcsC-like"/>
    <property type="match status" value="1"/>
</dbReference>
<dbReference type="Gene3D" id="1.10.287.130">
    <property type="match status" value="1"/>
</dbReference>
<dbReference type="PANTHER" id="PTHR45339">
    <property type="entry name" value="HYBRID SIGNAL TRANSDUCTION HISTIDINE KINASE J"/>
    <property type="match status" value="1"/>
</dbReference>
<organism evidence="12 13">
    <name type="scientific">Eiseniibacteriota bacterium</name>
    <dbReference type="NCBI Taxonomy" id="2212470"/>
    <lineage>
        <taxon>Bacteria</taxon>
        <taxon>Candidatus Eiseniibacteriota</taxon>
    </lineage>
</organism>
<evidence type="ECO:0000256" key="3">
    <source>
        <dbReference type="ARBA" id="ARBA00022553"/>
    </source>
</evidence>
<dbReference type="InterPro" id="IPR005467">
    <property type="entry name" value="His_kinase_dom"/>
</dbReference>
<dbReference type="Gene3D" id="3.30.450.40">
    <property type="match status" value="1"/>
</dbReference>
<evidence type="ECO:0000259" key="10">
    <source>
        <dbReference type="PROSITE" id="PS50109"/>
    </source>
</evidence>